<sequence length="408" mass="45498">MNAPTSPGLRRQLLHLWMINFYSLDASDWTLSVFGTLFSTRDAIPAFKEIIGFGQKVEHKCSITISNAQGPEYDIRAAEKSQASVAFKSRWQMADSAGSYPRDDAAHIKEASFFQSYTSLEKPSETHPPTTCFINDLSISKAKISKSSALLNSTATHCANVWGPATSGKNTQTALHNAPPDLSSSSDPLLLCLPSKKSTSPRDNSKRDRAAQQETRSPKRRQKSQRDTLLGVPQKHQAHSAEDDVEPQILQYLLPSCWDYKYVHTIVHGYEGTDNDVASAKPKHECMKTTMRTGEEEKHSGMTQCLQQASPPPCPHWHDGGRCHHEPKVARPNDHMLKQTFARSLQELSPVLGCGDCICLHQLLDCCRGPWGRQLDKNLKFHKLVAYGIAVNADPSFFTYMPQLPKQE</sequence>
<dbReference type="Proteomes" id="UP001488838">
    <property type="component" value="Unassembled WGS sequence"/>
</dbReference>
<dbReference type="EMBL" id="JBBHLL010000217">
    <property type="protein sequence ID" value="KAK7809401.1"/>
    <property type="molecule type" value="Genomic_DNA"/>
</dbReference>
<feature type="region of interest" description="Disordered" evidence="1">
    <location>
        <begin position="170"/>
        <end position="243"/>
    </location>
</feature>
<organism evidence="2 3">
    <name type="scientific">Myodes glareolus</name>
    <name type="common">Bank vole</name>
    <name type="synonym">Clethrionomys glareolus</name>
    <dbReference type="NCBI Taxonomy" id="447135"/>
    <lineage>
        <taxon>Eukaryota</taxon>
        <taxon>Metazoa</taxon>
        <taxon>Chordata</taxon>
        <taxon>Craniata</taxon>
        <taxon>Vertebrata</taxon>
        <taxon>Euteleostomi</taxon>
        <taxon>Mammalia</taxon>
        <taxon>Eutheria</taxon>
        <taxon>Euarchontoglires</taxon>
        <taxon>Glires</taxon>
        <taxon>Rodentia</taxon>
        <taxon>Myomorpha</taxon>
        <taxon>Muroidea</taxon>
        <taxon>Cricetidae</taxon>
        <taxon>Arvicolinae</taxon>
        <taxon>Myodes</taxon>
    </lineage>
</organism>
<feature type="compositionally biased region" description="Low complexity" evidence="1">
    <location>
        <begin position="179"/>
        <end position="198"/>
    </location>
</feature>
<protein>
    <submittedName>
        <fullName evidence="2">Uncharacterized protein</fullName>
    </submittedName>
</protein>
<evidence type="ECO:0000313" key="3">
    <source>
        <dbReference type="Proteomes" id="UP001488838"/>
    </source>
</evidence>
<accession>A0AAW0I4W3</accession>
<evidence type="ECO:0000313" key="2">
    <source>
        <dbReference type="EMBL" id="KAK7809401.1"/>
    </source>
</evidence>
<gene>
    <name evidence="2" type="ORF">U0070_014997</name>
</gene>
<dbReference type="AlphaFoldDB" id="A0AAW0I4W3"/>
<evidence type="ECO:0000256" key="1">
    <source>
        <dbReference type="SAM" id="MobiDB-lite"/>
    </source>
</evidence>
<keyword evidence="3" id="KW-1185">Reference proteome</keyword>
<comment type="caution">
    <text evidence="2">The sequence shown here is derived from an EMBL/GenBank/DDBJ whole genome shotgun (WGS) entry which is preliminary data.</text>
</comment>
<proteinExistence type="predicted"/>
<reference evidence="2 3" key="1">
    <citation type="journal article" date="2023" name="bioRxiv">
        <title>Conserved and derived expression patterns and positive selection on dental genes reveal complex evolutionary context of ever-growing rodent molars.</title>
        <authorList>
            <person name="Calamari Z.T."/>
            <person name="Song A."/>
            <person name="Cohen E."/>
            <person name="Akter M."/>
            <person name="Roy R.D."/>
            <person name="Hallikas O."/>
            <person name="Christensen M.M."/>
            <person name="Li P."/>
            <person name="Marangoni P."/>
            <person name="Jernvall J."/>
            <person name="Klein O.D."/>
        </authorList>
    </citation>
    <scope>NUCLEOTIDE SEQUENCE [LARGE SCALE GENOMIC DNA]</scope>
    <source>
        <strain evidence="2">V071</strain>
    </source>
</reference>
<name>A0AAW0I4W3_MYOGA</name>